<proteinExistence type="predicted"/>
<reference evidence="3" key="1">
    <citation type="journal article" date="2008" name="PLoS Genet.">
        <title>Genomic islands in the pathogenic filamentous fungus Aspergillus fumigatus.</title>
        <authorList>
            <person name="Fedorova N.D."/>
            <person name="Khaldi N."/>
            <person name="Joardar V.S."/>
            <person name="Maiti R."/>
            <person name="Amedeo P."/>
            <person name="Anderson M.J."/>
            <person name="Crabtree J."/>
            <person name="Silva J.C."/>
            <person name="Badger J.H."/>
            <person name="Albarraq A."/>
            <person name="Angiuoli S."/>
            <person name="Bussey H."/>
            <person name="Bowyer P."/>
            <person name="Cotty P.J."/>
            <person name="Dyer P.S."/>
            <person name="Egan A."/>
            <person name="Galens K."/>
            <person name="Fraser-Liggett C.M."/>
            <person name="Haas B.J."/>
            <person name="Inman J.M."/>
            <person name="Kent R."/>
            <person name="Lemieux S."/>
            <person name="Malavazi I."/>
            <person name="Orvis J."/>
            <person name="Roemer T."/>
            <person name="Ronning C.M."/>
            <person name="Sundaram J.P."/>
            <person name="Sutton G."/>
            <person name="Turner G."/>
            <person name="Venter J.C."/>
            <person name="White O.R."/>
            <person name="Whitty B.R."/>
            <person name="Youngman P."/>
            <person name="Wolfe K.H."/>
            <person name="Goldman G.H."/>
            <person name="Wortman J.R."/>
            <person name="Jiang B."/>
            <person name="Denning D.W."/>
            <person name="Nierman W.C."/>
        </authorList>
    </citation>
    <scope>NUCLEOTIDE SEQUENCE [LARGE SCALE GENOMIC DNA]</scope>
    <source>
        <strain evidence="3">ATCC 1020 / DSM 3700 / CBS 544.65 / FGSC A1164 / JCM 1740 / NRRL 181 / WB 181</strain>
    </source>
</reference>
<dbReference type="AlphaFoldDB" id="A1DHE3"/>
<evidence type="ECO:0000313" key="2">
    <source>
        <dbReference type="EMBL" id="EAW18800.1"/>
    </source>
</evidence>
<dbReference type="KEGG" id="nfi:NFIA_087560"/>
<evidence type="ECO:0000256" key="1">
    <source>
        <dbReference type="SAM" id="MobiDB-lite"/>
    </source>
</evidence>
<feature type="compositionally biased region" description="Basic and acidic residues" evidence="1">
    <location>
        <begin position="121"/>
        <end position="132"/>
    </location>
</feature>
<dbReference type="VEuPathDB" id="FungiDB:NFIA_087560"/>
<dbReference type="GeneID" id="4587255"/>
<name>A1DHE3_NEOFI</name>
<feature type="region of interest" description="Disordered" evidence="1">
    <location>
        <begin position="74"/>
        <end position="132"/>
    </location>
</feature>
<accession>A1DHE3</accession>
<feature type="compositionally biased region" description="Low complexity" evidence="1">
    <location>
        <begin position="100"/>
        <end position="114"/>
    </location>
</feature>
<dbReference type="eggNOG" id="ENOG502SCEJ">
    <property type="taxonomic scope" value="Eukaryota"/>
</dbReference>
<sequence>MSDMEQEWKPKGRPQSTMAQAFSSTLDSVFALDSDVDHLSQTIDQKRFQMIIQTRELEELQAKIRETERRLKARQSLIVDGNGSGNSAGASKVENEYRTAESSTSTATSPTDSAGQYSSSDEQREQDRNRNS</sequence>
<evidence type="ECO:0000313" key="3">
    <source>
        <dbReference type="Proteomes" id="UP000006702"/>
    </source>
</evidence>
<dbReference type="Proteomes" id="UP000006702">
    <property type="component" value="Unassembled WGS sequence"/>
</dbReference>
<organism evidence="2 3">
    <name type="scientific">Neosartorya fischeri (strain ATCC 1020 / DSM 3700 / CBS 544.65 / FGSC A1164 / JCM 1740 / NRRL 181 / WB 181)</name>
    <name type="common">Aspergillus fischerianus</name>
    <dbReference type="NCBI Taxonomy" id="331117"/>
    <lineage>
        <taxon>Eukaryota</taxon>
        <taxon>Fungi</taxon>
        <taxon>Dikarya</taxon>
        <taxon>Ascomycota</taxon>
        <taxon>Pezizomycotina</taxon>
        <taxon>Eurotiomycetes</taxon>
        <taxon>Eurotiomycetidae</taxon>
        <taxon>Eurotiales</taxon>
        <taxon>Aspergillaceae</taxon>
        <taxon>Aspergillus</taxon>
        <taxon>Aspergillus subgen. Fumigati</taxon>
    </lineage>
</organism>
<dbReference type="RefSeq" id="XP_001260697.1">
    <property type="nucleotide sequence ID" value="XM_001260696.1"/>
</dbReference>
<dbReference type="EMBL" id="DS027696">
    <property type="protein sequence ID" value="EAW18800.1"/>
    <property type="molecule type" value="Genomic_DNA"/>
</dbReference>
<keyword evidence="3" id="KW-1185">Reference proteome</keyword>
<dbReference type="OrthoDB" id="5408734at2759"/>
<gene>
    <name evidence="2" type="ORF">NFIA_087560</name>
</gene>
<dbReference type="HOGENOM" id="CLU_076635_2_1_1"/>
<dbReference type="OMA" id="MIIQTRE"/>
<protein>
    <submittedName>
        <fullName evidence="2">Uncharacterized protein</fullName>
    </submittedName>
</protein>